<dbReference type="RefSeq" id="WP_167179059.1">
    <property type="nucleotide sequence ID" value="NZ_BAAAEJ010000001.1"/>
</dbReference>
<feature type="transmembrane region" description="Helical" evidence="4">
    <location>
        <begin position="77"/>
        <end position="95"/>
    </location>
</feature>
<feature type="transmembrane region" description="Helical" evidence="4">
    <location>
        <begin position="101"/>
        <end position="124"/>
    </location>
</feature>
<evidence type="ECO:0000256" key="2">
    <source>
        <dbReference type="ARBA" id="ARBA00022989"/>
    </source>
</evidence>
<reference evidence="5 6" key="1">
    <citation type="journal article" date="2019" name="Int. J. Syst. Evol. Microbiol.">
        <title>The Global Catalogue of Microorganisms (GCM) 10K type strain sequencing project: providing services to taxonomists for standard genome sequencing and annotation.</title>
        <authorList>
            <consortium name="The Broad Institute Genomics Platform"/>
            <consortium name="The Broad Institute Genome Sequencing Center for Infectious Disease"/>
            <person name="Wu L."/>
            <person name="Ma J."/>
        </authorList>
    </citation>
    <scope>NUCLEOTIDE SEQUENCE [LARGE SCALE GENOMIC DNA]</scope>
    <source>
        <strain evidence="5 6">JCM 13476</strain>
    </source>
</reference>
<evidence type="ECO:0000256" key="1">
    <source>
        <dbReference type="ARBA" id="ARBA00022692"/>
    </source>
</evidence>
<dbReference type="SUPFAM" id="SSF103473">
    <property type="entry name" value="MFS general substrate transporter"/>
    <property type="match status" value="1"/>
</dbReference>
<protein>
    <submittedName>
        <fullName evidence="5">MFS transporter</fullName>
    </submittedName>
</protein>
<evidence type="ECO:0000256" key="4">
    <source>
        <dbReference type="SAM" id="Phobius"/>
    </source>
</evidence>
<organism evidence="5 6">
    <name type="scientific">Brevundimonas terrae</name>
    <dbReference type="NCBI Taxonomy" id="363631"/>
    <lineage>
        <taxon>Bacteria</taxon>
        <taxon>Pseudomonadati</taxon>
        <taxon>Pseudomonadota</taxon>
        <taxon>Alphaproteobacteria</taxon>
        <taxon>Caulobacterales</taxon>
        <taxon>Caulobacteraceae</taxon>
        <taxon>Brevundimonas</taxon>
    </lineage>
</organism>
<comment type="caution">
    <text evidence="5">The sequence shown here is derived from an EMBL/GenBank/DDBJ whole genome shotgun (WGS) entry which is preliminary data.</text>
</comment>
<dbReference type="Pfam" id="PF07690">
    <property type="entry name" value="MFS_1"/>
    <property type="match status" value="1"/>
</dbReference>
<keyword evidence="6" id="KW-1185">Reference proteome</keyword>
<keyword evidence="3 4" id="KW-0472">Membrane</keyword>
<dbReference type="InterPro" id="IPR011701">
    <property type="entry name" value="MFS"/>
</dbReference>
<feature type="transmembrane region" description="Helical" evidence="4">
    <location>
        <begin position="161"/>
        <end position="182"/>
    </location>
</feature>
<feature type="transmembrane region" description="Helical" evidence="4">
    <location>
        <begin position="47"/>
        <end position="65"/>
    </location>
</feature>
<dbReference type="EMBL" id="BAAAEJ010000001">
    <property type="protein sequence ID" value="GAA0377166.1"/>
    <property type="molecule type" value="Genomic_DNA"/>
</dbReference>
<feature type="transmembrane region" description="Helical" evidence="4">
    <location>
        <begin position="211"/>
        <end position="229"/>
    </location>
</feature>
<evidence type="ECO:0000256" key="3">
    <source>
        <dbReference type="ARBA" id="ARBA00023136"/>
    </source>
</evidence>
<dbReference type="Gene3D" id="1.20.1250.20">
    <property type="entry name" value="MFS general substrate transporter like domains"/>
    <property type="match status" value="1"/>
</dbReference>
<evidence type="ECO:0000313" key="5">
    <source>
        <dbReference type="EMBL" id="GAA0377166.1"/>
    </source>
</evidence>
<feature type="transmembrane region" description="Helical" evidence="4">
    <location>
        <begin position="241"/>
        <end position="261"/>
    </location>
</feature>
<keyword evidence="2 4" id="KW-1133">Transmembrane helix</keyword>
<feature type="transmembrane region" description="Helical" evidence="4">
    <location>
        <begin position="359"/>
        <end position="378"/>
    </location>
</feature>
<evidence type="ECO:0000313" key="6">
    <source>
        <dbReference type="Proteomes" id="UP001500791"/>
    </source>
</evidence>
<keyword evidence="1 4" id="KW-0812">Transmembrane</keyword>
<accession>A0ABN0XYV6</accession>
<feature type="transmembrane region" description="Helical" evidence="4">
    <location>
        <begin position="136"/>
        <end position="155"/>
    </location>
</feature>
<sequence>MYKSENTVSLILPLGTGMIVSFASSYYLLGVMAEPVAAATGTTTHQLFAALSGAFFIAACSSMVSGKWIDRRGGREVLVAAALMLALALTLLALAQTAVMALAGVLALGFGMGVGFYAPANALLVSVYGAQARKPITAVSLMGACGGAIGWPLTLALVEWLGWRGACGVWALAHVLVCIPLYQFCLPRGIVAVAPNEGASPVRWDRRMVQMALLFAGAWWVATACAAQLPRLMQALGLSPAGAAMAGSAMALSALGMRVLALLAPPKASPLHTVRLATLLHPVGVLVAMSGGKAASVAVAIGQGAGNGLLSVASGVLPLHVFGKENYGQRQVAVLLPARFVQAIAPLSFGLALDRSAGFALGLTSAVCVVMFALTLGLEAKGRIASRIVARDRA</sequence>
<gene>
    <name evidence="5" type="ORF">GCM10009093_00390</name>
</gene>
<feature type="transmembrane region" description="Helical" evidence="4">
    <location>
        <begin position="7"/>
        <end position="27"/>
    </location>
</feature>
<dbReference type="InterPro" id="IPR036259">
    <property type="entry name" value="MFS_trans_sf"/>
</dbReference>
<proteinExistence type="predicted"/>
<name>A0ABN0XYV6_9CAUL</name>
<dbReference type="Proteomes" id="UP001500791">
    <property type="component" value="Unassembled WGS sequence"/>
</dbReference>